<protein>
    <submittedName>
        <fullName evidence="2">Uncharacterized protein</fullName>
    </submittedName>
</protein>
<gene>
    <name evidence="2" type="ORF">ColLi_12924</name>
</gene>
<proteinExistence type="predicted"/>
<evidence type="ECO:0000313" key="2">
    <source>
        <dbReference type="EMBL" id="GJC90086.1"/>
    </source>
</evidence>
<comment type="caution">
    <text evidence="2">The sequence shown here is derived from an EMBL/GenBank/DDBJ whole genome shotgun (WGS) entry which is preliminary data.</text>
</comment>
<dbReference type="AlphaFoldDB" id="A0AA37M003"/>
<dbReference type="EMBL" id="BPPX01000049">
    <property type="protein sequence ID" value="GJC90086.1"/>
    <property type="molecule type" value="Genomic_DNA"/>
</dbReference>
<reference evidence="2 3" key="1">
    <citation type="submission" date="2021-07" db="EMBL/GenBank/DDBJ databases">
        <title>Genome data of Colletotrichum spaethianum.</title>
        <authorList>
            <person name="Utami Y.D."/>
            <person name="Hiruma K."/>
        </authorList>
    </citation>
    <scope>NUCLEOTIDE SEQUENCE [LARGE SCALE GENOMIC DNA]</scope>
    <source>
        <strain evidence="2 3">MAFF 242679</strain>
    </source>
</reference>
<sequence>MSTTAWQCGPGTTDNQPRSRPKYRVDTDFVPQQTRAACALATSWRIHTLVNYSWPSRVFKPWRWRNARSE</sequence>
<accession>A0AA37M003</accession>
<name>A0AA37M003_9PEZI</name>
<dbReference type="Proteomes" id="UP001055172">
    <property type="component" value="Unassembled WGS sequence"/>
</dbReference>
<organism evidence="2 3">
    <name type="scientific">Colletotrichum liriopes</name>
    <dbReference type="NCBI Taxonomy" id="708192"/>
    <lineage>
        <taxon>Eukaryota</taxon>
        <taxon>Fungi</taxon>
        <taxon>Dikarya</taxon>
        <taxon>Ascomycota</taxon>
        <taxon>Pezizomycotina</taxon>
        <taxon>Sordariomycetes</taxon>
        <taxon>Hypocreomycetidae</taxon>
        <taxon>Glomerellales</taxon>
        <taxon>Glomerellaceae</taxon>
        <taxon>Colletotrichum</taxon>
        <taxon>Colletotrichum spaethianum species complex</taxon>
    </lineage>
</organism>
<evidence type="ECO:0000256" key="1">
    <source>
        <dbReference type="SAM" id="MobiDB-lite"/>
    </source>
</evidence>
<feature type="compositionally biased region" description="Polar residues" evidence="1">
    <location>
        <begin position="1"/>
        <end position="18"/>
    </location>
</feature>
<keyword evidence="3" id="KW-1185">Reference proteome</keyword>
<feature type="region of interest" description="Disordered" evidence="1">
    <location>
        <begin position="1"/>
        <end position="23"/>
    </location>
</feature>
<evidence type="ECO:0000313" key="3">
    <source>
        <dbReference type="Proteomes" id="UP001055172"/>
    </source>
</evidence>